<reference evidence="2" key="1">
    <citation type="submission" date="2022-07" db="EMBL/GenBank/DDBJ databases">
        <authorList>
            <person name="Macas J."/>
            <person name="Novak P."/>
            <person name="Neumann P."/>
        </authorList>
    </citation>
    <scope>NUCLEOTIDE SEQUENCE</scope>
</reference>
<comment type="caution">
    <text evidence="2">The sequence shown here is derived from an EMBL/GenBank/DDBJ whole genome shotgun (WGS) entry which is preliminary data.</text>
</comment>
<evidence type="ECO:0000313" key="3">
    <source>
        <dbReference type="Proteomes" id="UP001152484"/>
    </source>
</evidence>
<accession>A0A9P0ZPU2</accession>
<evidence type="ECO:0000313" key="2">
    <source>
        <dbReference type="EMBL" id="CAH9110440.1"/>
    </source>
</evidence>
<dbReference type="AlphaFoldDB" id="A0A9P0ZPU2"/>
<sequence length="181" mass="19362">MNIRGFADLKKKKSSKVPKGTDAGIPKPVGDFFKMPEGPSTVPSADAAAAAKRKAAGKAPEGKRQKKGDARKKDPPVVIVDECPASGTHVEMPVAEAPRGVREPPSEVLMVSLPMGTAVMNCMVDPRVLLKGMTPEIDRAALGADDDLALEDKILRSSLTACIALGEQTRRLEEWRLHKAE</sequence>
<keyword evidence="3" id="KW-1185">Reference proteome</keyword>
<feature type="compositionally biased region" description="Basic and acidic residues" evidence="1">
    <location>
        <begin position="60"/>
        <end position="75"/>
    </location>
</feature>
<dbReference type="Proteomes" id="UP001152484">
    <property type="component" value="Unassembled WGS sequence"/>
</dbReference>
<organism evidence="2 3">
    <name type="scientific">Cuscuta europaea</name>
    <name type="common">European dodder</name>
    <dbReference type="NCBI Taxonomy" id="41803"/>
    <lineage>
        <taxon>Eukaryota</taxon>
        <taxon>Viridiplantae</taxon>
        <taxon>Streptophyta</taxon>
        <taxon>Embryophyta</taxon>
        <taxon>Tracheophyta</taxon>
        <taxon>Spermatophyta</taxon>
        <taxon>Magnoliopsida</taxon>
        <taxon>eudicotyledons</taxon>
        <taxon>Gunneridae</taxon>
        <taxon>Pentapetalae</taxon>
        <taxon>asterids</taxon>
        <taxon>lamiids</taxon>
        <taxon>Solanales</taxon>
        <taxon>Convolvulaceae</taxon>
        <taxon>Cuscuteae</taxon>
        <taxon>Cuscuta</taxon>
        <taxon>Cuscuta subgen. Cuscuta</taxon>
    </lineage>
</organism>
<proteinExistence type="predicted"/>
<name>A0A9P0ZPU2_CUSEU</name>
<feature type="region of interest" description="Disordered" evidence="1">
    <location>
        <begin position="1"/>
        <end position="75"/>
    </location>
</feature>
<protein>
    <submittedName>
        <fullName evidence="2">Uncharacterized protein</fullName>
    </submittedName>
</protein>
<gene>
    <name evidence="2" type="ORF">CEURO_LOCUS18864</name>
</gene>
<evidence type="ECO:0000256" key="1">
    <source>
        <dbReference type="SAM" id="MobiDB-lite"/>
    </source>
</evidence>
<dbReference type="EMBL" id="CAMAPE010000053">
    <property type="protein sequence ID" value="CAH9110440.1"/>
    <property type="molecule type" value="Genomic_DNA"/>
</dbReference>